<reference evidence="1 2" key="1">
    <citation type="submission" date="2023-11" db="EMBL/GenBank/DDBJ databases">
        <title>Halocaridina rubra genome assembly.</title>
        <authorList>
            <person name="Smith C."/>
        </authorList>
    </citation>
    <scope>NUCLEOTIDE SEQUENCE [LARGE SCALE GENOMIC DNA]</scope>
    <source>
        <strain evidence="1">EP-1</strain>
        <tissue evidence="1">Whole</tissue>
    </source>
</reference>
<dbReference type="AlphaFoldDB" id="A0AAN8WPG2"/>
<keyword evidence="2" id="KW-1185">Reference proteome</keyword>
<accession>A0AAN8WPG2</accession>
<dbReference type="Proteomes" id="UP001381693">
    <property type="component" value="Unassembled WGS sequence"/>
</dbReference>
<proteinExistence type="predicted"/>
<gene>
    <name evidence="1" type="ORF">SK128_013073</name>
</gene>
<sequence length="234" mass="25454">MHLPAAQTFPVPTQNLSQLSHGMIGHGANGTLPVFSLLIALLARVSKTSTKTEPEFPTTHDYLATRLLNGSVSSKGLNVRVKRSSLKSEVLCDYDRPLSRSIRIKNQSHYLQFLAGSARLTPTQSRETVCLKLHRFRVVDPELGCQVLVIESPSGGAFINGNPSSGITVQSGDGSNIRNQTHTDSRFFCIGYEGNSFFIQHYESGLFMSSVSGNSSISLVQQKGPSTEVEINPC</sequence>
<evidence type="ECO:0000313" key="1">
    <source>
        <dbReference type="EMBL" id="KAK7069871.1"/>
    </source>
</evidence>
<name>A0AAN8WPG2_HALRR</name>
<dbReference type="EMBL" id="JAXCGZ010015733">
    <property type="protein sequence ID" value="KAK7069871.1"/>
    <property type="molecule type" value="Genomic_DNA"/>
</dbReference>
<protein>
    <submittedName>
        <fullName evidence="1">Uncharacterized protein</fullName>
    </submittedName>
</protein>
<comment type="caution">
    <text evidence="1">The sequence shown here is derived from an EMBL/GenBank/DDBJ whole genome shotgun (WGS) entry which is preliminary data.</text>
</comment>
<evidence type="ECO:0000313" key="2">
    <source>
        <dbReference type="Proteomes" id="UP001381693"/>
    </source>
</evidence>
<organism evidence="1 2">
    <name type="scientific">Halocaridina rubra</name>
    <name type="common">Hawaiian red shrimp</name>
    <dbReference type="NCBI Taxonomy" id="373956"/>
    <lineage>
        <taxon>Eukaryota</taxon>
        <taxon>Metazoa</taxon>
        <taxon>Ecdysozoa</taxon>
        <taxon>Arthropoda</taxon>
        <taxon>Crustacea</taxon>
        <taxon>Multicrustacea</taxon>
        <taxon>Malacostraca</taxon>
        <taxon>Eumalacostraca</taxon>
        <taxon>Eucarida</taxon>
        <taxon>Decapoda</taxon>
        <taxon>Pleocyemata</taxon>
        <taxon>Caridea</taxon>
        <taxon>Atyoidea</taxon>
        <taxon>Atyidae</taxon>
        <taxon>Halocaridina</taxon>
    </lineage>
</organism>